<reference evidence="4 5" key="1">
    <citation type="submission" date="2016-05" db="EMBL/GenBank/DDBJ databases">
        <title>Comparative analysis of secretome profiles of manganese(II)-oxidizing ascomycete fungi.</title>
        <authorList>
            <consortium name="DOE Joint Genome Institute"/>
            <person name="Zeiner C.A."/>
            <person name="Purvine S.O."/>
            <person name="Zink E.M."/>
            <person name="Wu S."/>
            <person name="Pasa-Tolic L."/>
            <person name="Chaput D.L."/>
            <person name="Haridas S."/>
            <person name="Grigoriev I.V."/>
            <person name="Santelli C.M."/>
            <person name="Hansel C.M."/>
        </authorList>
    </citation>
    <scope>NUCLEOTIDE SEQUENCE [LARGE SCALE GENOMIC DNA]</scope>
    <source>
        <strain evidence="4 5">AP3s5-JAC2a</strain>
    </source>
</reference>
<evidence type="ECO:0000256" key="1">
    <source>
        <dbReference type="ARBA" id="ARBA00022801"/>
    </source>
</evidence>
<dbReference type="PANTHER" id="PTHR43329">
    <property type="entry name" value="EPOXIDE HYDROLASE"/>
    <property type="match status" value="1"/>
</dbReference>
<feature type="domain" description="AB hydrolase-1" evidence="3">
    <location>
        <begin position="33"/>
        <end position="96"/>
    </location>
</feature>
<dbReference type="STRING" id="1460663.A0A177BY82"/>
<dbReference type="Gene3D" id="3.40.50.1820">
    <property type="entry name" value="alpha/beta hydrolase"/>
    <property type="match status" value="1"/>
</dbReference>
<dbReference type="RefSeq" id="XP_018030678.1">
    <property type="nucleotide sequence ID" value="XM_018185771.1"/>
</dbReference>
<dbReference type="GO" id="GO:0016787">
    <property type="term" value="F:hydrolase activity"/>
    <property type="evidence" value="ECO:0007669"/>
    <property type="project" value="UniProtKB-KW"/>
</dbReference>
<evidence type="ECO:0000313" key="4">
    <source>
        <dbReference type="EMBL" id="OAG00313.1"/>
    </source>
</evidence>
<keyword evidence="1" id="KW-0378">Hydrolase</keyword>
<dbReference type="InterPro" id="IPR029058">
    <property type="entry name" value="AB_hydrolase_fold"/>
</dbReference>
<dbReference type="GeneID" id="28769257"/>
<organism evidence="4 5">
    <name type="scientific">Paraphaeosphaeria sporulosa</name>
    <dbReference type="NCBI Taxonomy" id="1460663"/>
    <lineage>
        <taxon>Eukaryota</taxon>
        <taxon>Fungi</taxon>
        <taxon>Dikarya</taxon>
        <taxon>Ascomycota</taxon>
        <taxon>Pezizomycotina</taxon>
        <taxon>Dothideomycetes</taxon>
        <taxon>Pleosporomycetidae</taxon>
        <taxon>Pleosporales</taxon>
        <taxon>Massarineae</taxon>
        <taxon>Didymosphaeriaceae</taxon>
        <taxon>Paraphaeosphaeria</taxon>
    </lineage>
</organism>
<name>A0A177BY82_9PLEO</name>
<dbReference type="OrthoDB" id="284184at2759"/>
<dbReference type="PRINTS" id="PR00412">
    <property type="entry name" value="EPOXHYDRLASE"/>
</dbReference>
<gene>
    <name evidence="4" type="ORF">CC84DRAFT_294450</name>
</gene>
<dbReference type="Pfam" id="PF00561">
    <property type="entry name" value="Abhydrolase_1"/>
    <property type="match status" value="1"/>
</dbReference>
<protein>
    <recommendedName>
        <fullName evidence="3">AB hydrolase-1 domain-containing protein</fullName>
    </recommendedName>
</protein>
<dbReference type="AlphaFoldDB" id="A0A177BY82"/>
<dbReference type="InterPro" id="IPR000639">
    <property type="entry name" value="Epox_hydrolase-like"/>
</dbReference>
<dbReference type="InParanoid" id="A0A177BY82"/>
<sequence>MVDEATVQTLSVFCDHTCSYTIAPASYGRGTHLLLNGFPNSSYDWRHTIKELTAEGFGVVAPDLLGYGANSKPTAVEECTQEEASGPIVEILQHEGISAW</sequence>
<accession>A0A177BY82</accession>
<proteinExistence type="inferred from homology"/>
<evidence type="ECO:0000256" key="2">
    <source>
        <dbReference type="ARBA" id="ARBA00038334"/>
    </source>
</evidence>
<evidence type="ECO:0000313" key="5">
    <source>
        <dbReference type="Proteomes" id="UP000077069"/>
    </source>
</evidence>
<evidence type="ECO:0000259" key="3">
    <source>
        <dbReference type="Pfam" id="PF00561"/>
    </source>
</evidence>
<dbReference type="InterPro" id="IPR000073">
    <property type="entry name" value="AB_hydrolase_1"/>
</dbReference>
<comment type="similarity">
    <text evidence="2">Belongs to the AB hydrolase superfamily. Epoxide hydrolase family.</text>
</comment>
<dbReference type="EMBL" id="KV441559">
    <property type="protein sequence ID" value="OAG00313.1"/>
    <property type="molecule type" value="Genomic_DNA"/>
</dbReference>
<dbReference type="Proteomes" id="UP000077069">
    <property type="component" value="Unassembled WGS sequence"/>
</dbReference>
<keyword evidence="5" id="KW-1185">Reference proteome</keyword>
<dbReference type="SUPFAM" id="SSF53474">
    <property type="entry name" value="alpha/beta-Hydrolases"/>
    <property type="match status" value="1"/>
</dbReference>